<evidence type="ECO:0000313" key="2">
    <source>
        <dbReference type="EMBL" id="KAL2622969.1"/>
    </source>
</evidence>
<gene>
    <name evidence="2" type="ORF">R1flu_003174</name>
</gene>
<dbReference type="InterPro" id="IPR011043">
    <property type="entry name" value="Gal_Oxase/kelch_b-propeller"/>
</dbReference>
<feature type="domain" description="F-box" evidence="1">
    <location>
        <begin position="123"/>
        <end position="154"/>
    </location>
</feature>
<name>A0ABD1YC06_9MARC</name>
<evidence type="ECO:0000313" key="3">
    <source>
        <dbReference type="Proteomes" id="UP001605036"/>
    </source>
</evidence>
<dbReference type="EMBL" id="JBHFFA010000006">
    <property type="protein sequence ID" value="KAL2622969.1"/>
    <property type="molecule type" value="Genomic_DNA"/>
</dbReference>
<sequence length="512" mass="57986">MASRIISVPWQRSNKGWKRNAGLCGEETRSKKSKLEVISGYASDLRSRNPKTWKKIPAFSVEDILSEDWKKKLKLESASCSVSIPRRTCGKGWKRDHAASGEDTLNKNQSKKLMLKGMSELTSDLPEEMIETIISMMPYPEILKARSLSQDWKLKFSTPSTNPENAGFRLMVKSVSTNWPNFFPLILDQLKGVVIGFNRSSNKWVNIFQQSSDSKLPPVGRARTITAMGSLLCMTIDVDDYIDKVIFVYNVFTRAWKWLPRLPHGNEIKGFLSPKNPIIMLPDGTKDYKILALASVNEASQDDAWQREVCMYLYESKNDSWTMAMSSIRKCPFTDTLGVYFNGFVYFTGVLTWNGIQEVFVYNVEKKCWDKTLSPLRLTFQALSGVDCKFMVCDNQLVLLCVHQRASNLDDFGLLDSPQIIKNSIILYKVDVVTGALEEMYKGPKESIAQASSERQYCDADSIFFSSRCHGLQFNVHNHTWTHFQSIPASDGQKVAFSSSAFQPGKNTFIGV</sequence>
<evidence type="ECO:0000259" key="1">
    <source>
        <dbReference type="Pfam" id="PF00646"/>
    </source>
</evidence>
<dbReference type="SUPFAM" id="SSF50965">
    <property type="entry name" value="Galactose oxidase, central domain"/>
    <property type="match status" value="1"/>
</dbReference>
<proteinExistence type="predicted"/>
<dbReference type="Pfam" id="PF00646">
    <property type="entry name" value="F-box"/>
    <property type="match status" value="1"/>
</dbReference>
<dbReference type="PANTHER" id="PTHR31672">
    <property type="entry name" value="BNACNNG10540D PROTEIN"/>
    <property type="match status" value="1"/>
</dbReference>
<keyword evidence="3" id="KW-1185">Reference proteome</keyword>
<dbReference type="PANTHER" id="PTHR31672:SF2">
    <property type="entry name" value="F-BOX DOMAIN-CONTAINING PROTEIN"/>
    <property type="match status" value="1"/>
</dbReference>
<organism evidence="2 3">
    <name type="scientific">Riccia fluitans</name>
    <dbReference type="NCBI Taxonomy" id="41844"/>
    <lineage>
        <taxon>Eukaryota</taxon>
        <taxon>Viridiplantae</taxon>
        <taxon>Streptophyta</taxon>
        <taxon>Embryophyta</taxon>
        <taxon>Marchantiophyta</taxon>
        <taxon>Marchantiopsida</taxon>
        <taxon>Marchantiidae</taxon>
        <taxon>Marchantiales</taxon>
        <taxon>Ricciaceae</taxon>
        <taxon>Riccia</taxon>
    </lineage>
</organism>
<dbReference type="Proteomes" id="UP001605036">
    <property type="component" value="Unassembled WGS sequence"/>
</dbReference>
<comment type="caution">
    <text evidence="2">The sequence shown here is derived from an EMBL/GenBank/DDBJ whole genome shotgun (WGS) entry which is preliminary data.</text>
</comment>
<accession>A0ABD1YC06</accession>
<protein>
    <recommendedName>
        <fullName evidence="1">F-box domain-containing protein</fullName>
    </recommendedName>
</protein>
<dbReference type="InterPro" id="IPR001810">
    <property type="entry name" value="F-box_dom"/>
</dbReference>
<dbReference type="AlphaFoldDB" id="A0ABD1YC06"/>
<dbReference type="InterPro" id="IPR050796">
    <property type="entry name" value="SCF_F-box_component"/>
</dbReference>
<reference evidence="2 3" key="1">
    <citation type="submission" date="2024-09" db="EMBL/GenBank/DDBJ databases">
        <title>Chromosome-scale assembly of Riccia fluitans.</title>
        <authorList>
            <person name="Paukszto L."/>
            <person name="Sawicki J."/>
            <person name="Karawczyk K."/>
            <person name="Piernik-Szablinska J."/>
            <person name="Szczecinska M."/>
            <person name="Mazdziarz M."/>
        </authorList>
    </citation>
    <scope>NUCLEOTIDE SEQUENCE [LARGE SCALE GENOMIC DNA]</scope>
    <source>
        <strain evidence="2">Rf_01</strain>
        <tissue evidence="2">Aerial parts of the thallus</tissue>
    </source>
</reference>